<dbReference type="PROSITE" id="PS51898">
    <property type="entry name" value="TYR_RECOMBINASE"/>
    <property type="match status" value="1"/>
</dbReference>
<keyword evidence="3 5" id="KW-0238">DNA-binding</keyword>
<evidence type="ECO:0000256" key="2">
    <source>
        <dbReference type="ARBA" id="ARBA00022908"/>
    </source>
</evidence>
<evidence type="ECO:0000256" key="1">
    <source>
        <dbReference type="ARBA" id="ARBA00008857"/>
    </source>
</evidence>
<dbReference type="SUPFAM" id="SSF56349">
    <property type="entry name" value="DNA breaking-rejoining enzymes"/>
    <property type="match status" value="1"/>
</dbReference>
<dbReference type="InterPro" id="IPR013762">
    <property type="entry name" value="Integrase-like_cat_sf"/>
</dbReference>
<evidence type="ECO:0000313" key="8">
    <source>
        <dbReference type="EMBL" id="RMD00144.1"/>
    </source>
</evidence>
<dbReference type="InterPro" id="IPR038488">
    <property type="entry name" value="Integrase_DNA-bd_sf"/>
</dbReference>
<evidence type="ECO:0000256" key="3">
    <source>
        <dbReference type="ARBA" id="ARBA00023125"/>
    </source>
</evidence>
<keyword evidence="4" id="KW-0233">DNA recombination</keyword>
<keyword evidence="9" id="KW-1185">Reference proteome</keyword>
<dbReference type="GO" id="GO:0003677">
    <property type="term" value="F:DNA binding"/>
    <property type="evidence" value="ECO:0007669"/>
    <property type="project" value="UniProtKB-UniRule"/>
</dbReference>
<protein>
    <submittedName>
        <fullName evidence="8">DUF4102 domain-containing protein</fullName>
    </submittedName>
</protein>
<accession>A0A454JL55</accession>
<evidence type="ECO:0000259" key="6">
    <source>
        <dbReference type="PROSITE" id="PS51898"/>
    </source>
</evidence>
<dbReference type="Pfam" id="PF00589">
    <property type="entry name" value="Phage_integrase"/>
    <property type="match status" value="1"/>
</dbReference>
<dbReference type="EMBL" id="RFAR01000018">
    <property type="protein sequence ID" value="RMD00144.1"/>
    <property type="molecule type" value="Genomic_DNA"/>
</dbReference>
<dbReference type="PROSITE" id="PS51900">
    <property type="entry name" value="CB"/>
    <property type="match status" value="1"/>
</dbReference>
<dbReference type="AlphaFoldDB" id="A0A454JL55"/>
<keyword evidence="2" id="KW-0229">DNA integration</keyword>
<dbReference type="RefSeq" id="WP_103523748.1">
    <property type="nucleotide sequence ID" value="NZ_JAIZDC010000004.1"/>
</dbReference>
<evidence type="ECO:0000313" key="9">
    <source>
        <dbReference type="Proteomes" id="UP000274139"/>
    </source>
</evidence>
<dbReference type="Gene3D" id="1.10.443.10">
    <property type="entry name" value="Intergrase catalytic core"/>
    <property type="match status" value="1"/>
</dbReference>
<reference evidence="8 9" key="1">
    <citation type="submission" date="2018-10" db="EMBL/GenBank/DDBJ databases">
        <title>Draft genome sequence of Aquitalea MWU14-2217 isolated from a wild cranberry bog in Provincetown, Massachusetts.</title>
        <authorList>
            <person name="Ebadzadsahrai G."/>
            <person name="Soby S."/>
        </authorList>
    </citation>
    <scope>NUCLEOTIDE SEQUENCE [LARGE SCALE GENOMIC DNA]</scope>
    <source>
        <strain evidence="8 9">MWU14-2217</strain>
    </source>
</reference>
<comment type="similarity">
    <text evidence="1">Belongs to the 'phage' integrase family.</text>
</comment>
<dbReference type="Gene3D" id="3.30.160.390">
    <property type="entry name" value="Integrase, DNA-binding domain"/>
    <property type="match status" value="1"/>
</dbReference>
<dbReference type="PANTHER" id="PTHR30629">
    <property type="entry name" value="PROPHAGE INTEGRASE"/>
    <property type="match status" value="1"/>
</dbReference>
<dbReference type="InterPro" id="IPR025166">
    <property type="entry name" value="Integrase_DNA_bind_dom"/>
</dbReference>
<evidence type="ECO:0000259" key="7">
    <source>
        <dbReference type="PROSITE" id="PS51900"/>
    </source>
</evidence>
<dbReference type="Proteomes" id="UP000274139">
    <property type="component" value="Unassembled WGS sequence"/>
</dbReference>
<comment type="caution">
    <text evidence="8">The sequence shown here is derived from an EMBL/GenBank/DDBJ whole genome shotgun (WGS) entry which is preliminary data.</text>
</comment>
<dbReference type="InterPro" id="IPR011010">
    <property type="entry name" value="DNA_brk_join_enz"/>
</dbReference>
<dbReference type="InterPro" id="IPR044068">
    <property type="entry name" value="CB"/>
</dbReference>
<organism evidence="8 9">
    <name type="scientific">Aquitalea palustris</name>
    <dbReference type="NCBI Taxonomy" id="2480983"/>
    <lineage>
        <taxon>Bacteria</taxon>
        <taxon>Pseudomonadati</taxon>
        <taxon>Pseudomonadota</taxon>
        <taxon>Betaproteobacteria</taxon>
        <taxon>Neisseriales</taxon>
        <taxon>Chromobacteriaceae</taxon>
        <taxon>Aquitalea</taxon>
    </lineage>
</organism>
<name>A0A454JL55_9NEIS</name>
<evidence type="ECO:0000256" key="4">
    <source>
        <dbReference type="ARBA" id="ARBA00023172"/>
    </source>
</evidence>
<dbReference type="InterPro" id="IPR002104">
    <property type="entry name" value="Integrase_catalytic"/>
</dbReference>
<gene>
    <name evidence="8" type="ORF">EAY64_05320</name>
</gene>
<dbReference type="InterPro" id="IPR050808">
    <property type="entry name" value="Phage_Integrase"/>
</dbReference>
<proteinExistence type="inferred from homology"/>
<dbReference type="PANTHER" id="PTHR30629:SF6">
    <property type="entry name" value="PROPHAGE INTEGRASE INTA-RELATED"/>
    <property type="match status" value="1"/>
</dbReference>
<dbReference type="Pfam" id="PF13356">
    <property type="entry name" value="Arm-DNA-bind_3"/>
    <property type="match status" value="1"/>
</dbReference>
<evidence type="ECO:0000256" key="5">
    <source>
        <dbReference type="PROSITE-ProRule" id="PRU01248"/>
    </source>
</evidence>
<feature type="domain" description="Tyr recombinase" evidence="6">
    <location>
        <begin position="246"/>
        <end position="416"/>
    </location>
</feature>
<sequence length="454" mass="51712">MTALTSRVTLTHKRISDFECPAGKPQVFLWDAELPRLAVRCTPKGKKTFIVSSELHGKTIRLTIGDCATWQIAQARQEARRLLSMLDQGEDPRAVAKAQAEAHYQERAAIAMKEMTFGEAWQIYLNELSVSVSPKTKKPYSARYVEDHRQLSARGGVKKARGKGETTAGPLAIFLDLQFSTISADFVQAWLKEEGARRPTNTAHAYRILRAFASWLDSSEKYHDVWQHDFLSHVGTLKLVPRSKAKELDCLQKEHLHLWFSAVQKIPNLTQSIYLQVLLLTGARRQEMAELRWQDVDPKTLTILLRDKIEEERLIPLTPFVHRLINQLPRESEWVFASNSASGHIVEPRSGHDKALADASLPHITIHGLRRSFSTLSEWVEAPAGIIAQIQGHKPSATAEKHYKRRSIDLLRQWHTKIEDWILIEGKVIQKPVPEIQTVRIETRKRRAPSSPEK</sequence>
<dbReference type="GO" id="GO:0015074">
    <property type="term" value="P:DNA integration"/>
    <property type="evidence" value="ECO:0007669"/>
    <property type="project" value="UniProtKB-KW"/>
</dbReference>
<feature type="domain" description="Core-binding (CB)" evidence="7">
    <location>
        <begin position="115"/>
        <end position="217"/>
    </location>
</feature>
<dbReference type="OrthoDB" id="8556969at2"/>
<dbReference type="GO" id="GO:0006310">
    <property type="term" value="P:DNA recombination"/>
    <property type="evidence" value="ECO:0007669"/>
    <property type="project" value="UniProtKB-KW"/>
</dbReference>